<feature type="transmembrane region" description="Helical" evidence="1">
    <location>
        <begin position="76"/>
        <end position="99"/>
    </location>
</feature>
<keyword evidence="1" id="KW-1133">Transmembrane helix</keyword>
<name>A0AAE3NC73_9BURK</name>
<gene>
    <name evidence="2" type="ORF">PGB34_11005</name>
</gene>
<feature type="transmembrane region" description="Helical" evidence="1">
    <location>
        <begin position="105"/>
        <end position="126"/>
    </location>
</feature>
<evidence type="ECO:0000256" key="1">
    <source>
        <dbReference type="SAM" id="Phobius"/>
    </source>
</evidence>
<feature type="transmembrane region" description="Helical" evidence="1">
    <location>
        <begin position="14"/>
        <end position="35"/>
    </location>
</feature>
<comment type="caution">
    <text evidence="2">The sequence shown here is derived from an EMBL/GenBank/DDBJ whole genome shotgun (WGS) entry which is preliminary data.</text>
</comment>
<sequence length="214" mass="22824">MREFLSVIFGFPTFLYSLALVVVLVYWIAAVIGLVDFGESSIDLDIAEHADVSVDDLGTIAGYVVAFGLSGVPFSIVVTLLVVIGWTLSTLAGIWVLAWVPTLPLQIVAGLVVLGACFALSIVIAARIVRPLRGAFVTEYARHNSDLIGQTCTITTGSVDEKQGYAQVAQRGAGLLIQVWAPSPNTLERGSQALIVEYDGAARRYLVQPMDAVA</sequence>
<accession>A0AAE3NC73</accession>
<organism evidence="2 3">
    <name type="scientific">Xenophilus arseniciresistens</name>
    <dbReference type="NCBI Taxonomy" id="1283306"/>
    <lineage>
        <taxon>Bacteria</taxon>
        <taxon>Pseudomonadati</taxon>
        <taxon>Pseudomonadota</taxon>
        <taxon>Betaproteobacteria</taxon>
        <taxon>Burkholderiales</taxon>
        <taxon>Comamonadaceae</taxon>
        <taxon>Xenophilus</taxon>
    </lineage>
</organism>
<proteinExistence type="predicted"/>
<dbReference type="EMBL" id="JAQIPB010000003">
    <property type="protein sequence ID" value="MDA7416894.1"/>
    <property type="molecule type" value="Genomic_DNA"/>
</dbReference>
<dbReference type="Proteomes" id="UP001212602">
    <property type="component" value="Unassembled WGS sequence"/>
</dbReference>
<protein>
    <submittedName>
        <fullName evidence="2">Ubiquinone biosynthesis protein</fullName>
    </submittedName>
</protein>
<keyword evidence="1" id="KW-0812">Transmembrane</keyword>
<keyword evidence="2" id="KW-0830">Ubiquinone</keyword>
<dbReference type="AlphaFoldDB" id="A0AAE3NC73"/>
<keyword evidence="3" id="KW-1185">Reference proteome</keyword>
<dbReference type="RefSeq" id="WP_271428116.1">
    <property type="nucleotide sequence ID" value="NZ_JAQIPB010000003.1"/>
</dbReference>
<keyword evidence="1" id="KW-0472">Membrane</keyword>
<evidence type="ECO:0000313" key="3">
    <source>
        <dbReference type="Proteomes" id="UP001212602"/>
    </source>
</evidence>
<reference evidence="2" key="1">
    <citation type="submission" date="2023-01" db="EMBL/GenBank/DDBJ databases">
        <title>Xenophilus mangrovi sp. nov., isolated from soil of Mangrove nature reserve.</title>
        <authorList>
            <person name="Xu S."/>
            <person name="Liu Z."/>
            <person name="Xu Y."/>
        </authorList>
    </citation>
    <scope>NUCLEOTIDE SEQUENCE</scope>
    <source>
        <strain evidence="2">YW8</strain>
    </source>
</reference>
<evidence type="ECO:0000313" key="2">
    <source>
        <dbReference type="EMBL" id="MDA7416894.1"/>
    </source>
</evidence>